<accession>A0ABQ5H535</accession>
<keyword evidence="2" id="KW-1185">Reference proteome</keyword>
<evidence type="ECO:0000313" key="1">
    <source>
        <dbReference type="EMBL" id="GJT82750.1"/>
    </source>
</evidence>
<reference evidence="1" key="1">
    <citation type="journal article" date="2022" name="Int. J. Mol. Sci.">
        <title>Draft Genome of Tanacetum Coccineum: Genomic Comparison of Closely Related Tanacetum-Family Plants.</title>
        <authorList>
            <person name="Yamashiro T."/>
            <person name="Shiraishi A."/>
            <person name="Nakayama K."/>
            <person name="Satake H."/>
        </authorList>
    </citation>
    <scope>NUCLEOTIDE SEQUENCE</scope>
</reference>
<protein>
    <submittedName>
        <fullName evidence="1">Uncharacterized protein</fullName>
    </submittedName>
</protein>
<evidence type="ECO:0000313" key="2">
    <source>
        <dbReference type="Proteomes" id="UP001151760"/>
    </source>
</evidence>
<reference evidence="1" key="2">
    <citation type="submission" date="2022-01" db="EMBL/GenBank/DDBJ databases">
        <authorList>
            <person name="Yamashiro T."/>
            <person name="Shiraishi A."/>
            <person name="Satake H."/>
            <person name="Nakayama K."/>
        </authorList>
    </citation>
    <scope>NUCLEOTIDE SEQUENCE</scope>
</reference>
<comment type="caution">
    <text evidence="1">The sequence shown here is derived from an EMBL/GenBank/DDBJ whole genome shotgun (WGS) entry which is preliminary data.</text>
</comment>
<dbReference type="EMBL" id="BQNB010019196">
    <property type="protein sequence ID" value="GJT82750.1"/>
    <property type="molecule type" value="Genomic_DNA"/>
</dbReference>
<proteinExistence type="predicted"/>
<gene>
    <name evidence="1" type="ORF">Tco_1057092</name>
</gene>
<dbReference type="Proteomes" id="UP001151760">
    <property type="component" value="Unassembled WGS sequence"/>
</dbReference>
<organism evidence="1 2">
    <name type="scientific">Tanacetum coccineum</name>
    <dbReference type="NCBI Taxonomy" id="301880"/>
    <lineage>
        <taxon>Eukaryota</taxon>
        <taxon>Viridiplantae</taxon>
        <taxon>Streptophyta</taxon>
        <taxon>Embryophyta</taxon>
        <taxon>Tracheophyta</taxon>
        <taxon>Spermatophyta</taxon>
        <taxon>Magnoliopsida</taxon>
        <taxon>eudicotyledons</taxon>
        <taxon>Gunneridae</taxon>
        <taxon>Pentapetalae</taxon>
        <taxon>asterids</taxon>
        <taxon>campanulids</taxon>
        <taxon>Asterales</taxon>
        <taxon>Asteraceae</taxon>
        <taxon>Asteroideae</taxon>
        <taxon>Anthemideae</taxon>
        <taxon>Anthemidinae</taxon>
        <taxon>Tanacetum</taxon>
    </lineage>
</organism>
<sequence>MMMIQSNVCSHWKLIDDTGYDPSDIRGDDEVELTDEEFSDSKDEVAEVFQIDTNLFDFEMPIWKMMDTVTGGNVPGNYIVGNSPHYQDYKWYDELMDCELKKQALNEEYVAVKEDEYDDLARTNNDACRAGNLSHDGRRMDGN</sequence>
<name>A0ABQ5H535_9ASTR</name>